<dbReference type="Pfam" id="PF14378">
    <property type="entry name" value="PAP2_3"/>
    <property type="match status" value="1"/>
</dbReference>
<evidence type="ECO:0000313" key="3">
    <source>
        <dbReference type="EMBL" id="POR51676.1"/>
    </source>
</evidence>
<feature type="transmembrane region" description="Helical" evidence="1">
    <location>
        <begin position="253"/>
        <end position="269"/>
    </location>
</feature>
<feature type="transmembrane region" description="Helical" evidence="1">
    <location>
        <begin position="7"/>
        <end position="27"/>
    </location>
</feature>
<dbReference type="GO" id="GO:0016020">
    <property type="term" value="C:membrane"/>
    <property type="evidence" value="ECO:0007669"/>
    <property type="project" value="UniProtKB-SubCell"/>
</dbReference>
<comment type="caution">
    <text evidence="3">The sequence shown here is derived from an EMBL/GenBank/DDBJ whole genome shotgun (WGS) entry which is preliminary data.</text>
</comment>
<dbReference type="InterPro" id="IPR026841">
    <property type="entry name" value="Aur1/Ipt1"/>
</dbReference>
<reference evidence="3 4" key="1">
    <citation type="submission" date="2018-01" db="EMBL/GenBank/DDBJ databases">
        <title>Genomic Encyclopedia of Type Strains, Phase III (KMG-III): the genomes of soil and plant-associated and newly described type strains.</title>
        <authorList>
            <person name="Whitman W."/>
        </authorList>
    </citation>
    <scope>NUCLEOTIDE SEQUENCE [LARGE SCALE GENOMIC DNA]</scope>
    <source>
        <strain evidence="3 4">JCM 18070</strain>
    </source>
</reference>
<accession>A0A2S4MAA1</accession>
<keyword evidence="1" id="KW-0812">Transmembrane</keyword>
<dbReference type="EMBL" id="PQGA01000006">
    <property type="protein sequence ID" value="POR51676.1"/>
    <property type="molecule type" value="Genomic_DNA"/>
</dbReference>
<feature type="transmembrane region" description="Helical" evidence="1">
    <location>
        <begin position="79"/>
        <end position="99"/>
    </location>
</feature>
<keyword evidence="1" id="KW-1133">Transmembrane helix</keyword>
<evidence type="ECO:0000259" key="2">
    <source>
        <dbReference type="Pfam" id="PF14378"/>
    </source>
</evidence>
<dbReference type="Proteomes" id="UP000237381">
    <property type="component" value="Unassembled WGS sequence"/>
</dbReference>
<feature type="transmembrane region" description="Helical" evidence="1">
    <location>
        <begin position="136"/>
        <end position="158"/>
    </location>
</feature>
<feature type="transmembrane region" description="Helical" evidence="1">
    <location>
        <begin position="276"/>
        <end position="294"/>
    </location>
</feature>
<proteinExistence type="predicted"/>
<name>A0A2S4MAA1_9BURK</name>
<gene>
    <name evidence="3" type="ORF">B0G62_106210</name>
</gene>
<dbReference type="OrthoDB" id="8967289at2"/>
<dbReference type="InterPro" id="IPR036938">
    <property type="entry name" value="PAP2/HPO_sf"/>
</dbReference>
<organism evidence="3 4">
    <name type="scientific">Paraburkholderia eburnea</name>
    <dbReference type="NCBI Taxonomy" id="1189126"/>
    <lineage>
        <taxon>Bacteria</taxon>
        <taxon>Pseudomonadati</taxon>
        <taxon>Pseudomonadota</taxon>
        <taxon>Betaproteobacteria</taxon>
        <taxon>Burkholderiales</taxon>
        <taxon>Burkholderiaceae</taxon>
        <taxon>Paraburkholderia</taxon>
    </lineage>
</organism>
<feature type="transmembrane region" description="Helical" evidence="1">
    <location>
        <begin position="170"/>
        <end position="188"/>
    </location>
</feature>
<keyword evidence="1" id="KW-0472">Membrane</keyword>
<dbReference type="SUPFAM" id="SSF48317">
    <property type="entry name" value="Acid phosphatase/Vanadium-dependent haloperoxidase"/>
    <property type="match status" value="1"/>
</dbReference>
<feature type="domain" description="Inositolphosphotransferase Aur1/Ipt1" evidence="2">
    <location>
        <begin position="112"/>
        <end position="292"/>
    </location>
</feature>
<keyword evidence="4" id="KW-1185">Reference proteome</keyword>
<feature type="transmembrane region" description="Helical" evidence="1">
    <location>
        <begin position="39"/>
        <end position="58"/>
    </location>
</feature>
<sequence length="325" mass="35711">MPKKIWAIYRAMWSITALLLIVDIIWMRRSNVRIETASAMQGARIVALVAAITGLLWIMSRRSSGMPARKTFYQNAASLFMWITLLAAFTHVGIVFQYLCVSAAFPLVSNVLVSADHAIGFHWLQAYRWVATHRWIHVLLELAYASGGVQLFVIPIILAVTSNTKDYAEFAVQFIVSATLVILIALFIPAESAFIRFDIHDPGTISTVSDFTSLRSAKTHALTFASAQGLVSFPSLHAILALCLAYALRHVRFVFPVGIGLNSLMILSTPTQGGHYLSDVLAGLVVGLAVIYFVRKIFVEPAYGETPVRSVDLVTLTKPDTADSP</sequence>
<evidence type="ECO:0000313" key="4">
    <source>
        <dbReference type="Proteomes" id="UP000237381"/>
    </source>
</evidence>
<dbReference type="AlphaFoldDB" id="A0A2S4MAA1"/>
<evidence type="ECO:0000256" key="1">
    <source>
        <dbReference type="SAM" id="Phobius"/>
    </source>
</evidence>
<protein>
    <submittedName>
        <fullName evidence="3">PAP2 superfamily protein</fullName>
    </submittedName>
</protein>
<feature type="transmembrane region" description="Helical" evidence="1">
    <location>
        <begin position="221"/>
        <end position="247"/>
    </location>
</feature>